<evidence type="ECO:0000313" key="2">
    <source>
        <dbReference type="Proteomes" id="UP000046392"/>
    </source>
</evidence>
<dbReference type="AlphaFoldDB" id="A0A0N5C3R5"/>
<dbReference type="Proteomes" id="UP000046392">
    <property type="component" value="Unplaced"/>
</dbReference>
<reference evidence="3" key="1">
    <citation type="submission" date="2017-02" db="UniProtKB">
        <authorList>
            <consortium name="WormBaseParasite"/>
        </authorList>
    </citation>
    <scope>IDENTIFICATION</scope>
</reference>
<protein>
    <submittedName>
        <fullName evidence="3">Uncharacterized protein</fullName>
    </submittedName>
</protein>
<accession>A0A0N5C3R5</accession>
<evidence type="ECO:0000256" key="1">
    <source>
        <dbReference type="SAM" id="MobiDB-lite"/>
    </source>
</evidence>
<sequence length="160" mass="17757">MVTKKEGIIELDNGEDQMSTTGLHTSTPITTTADVSLSTTEISTEKMSITTLPNVVTTMTLHPLITKINSSEKISQSTSLDVVTTKTIFPVITEKIIPNEGKKIMIPPRALSIYLKVLGDLKKHNLQPFPDTVKQVHNYRETLINNTIRLEDDIKKLTIA</sequence>
<evidence type="ECO:0000313" key="3">
    <source>
        <dbReference type="WBParaSite" id="SPAL_0001260500.1"/>
    </source>
</evidence>
<feature type="region of interest" description="Disordered" evidence="1">
    <location>
        <begin position="1"/>
        <end position="27"/>
    </location>
</feature>
<organism evidence="2 3">
    <name type="scientific">Strongyloides papillosus</name>
    <name type="common">Intestinal threadworm</name>
    <dbReference type="NCBI Taxonomy" id="174720"/>
    <lineage>
        <taxon>Eukaryota</taxon>
        <taxon>Metazoa</taxon>
        <taxon>Ecdysozoa</taxon>
        <taxon>Nematoda</taxon>
        <taxon>Chromadorea</taxon>
        <taxon>Rhabditida</taxon>
        <taxon>Tylenchina</taxon>
        <taxon>Panagrolaimomorpha</taxon>
        <taxon>Strongyloidoidea</taxon>
        <taxon>Strongyloididae</taxon>
        <taxon>Strongyloides</taxon>
    </lineage>
</organism>
<dbReference type="WBParaSite" id="SPAL_0001260500.1">
    <property type="protein sequence ID" value="SPAL_0001260500.1"/>
    <property type="gene ID" value="SPAL_0001260500"/>
</dbReference>
<name>A0A0N5C3R5_STREA</name>
<proteinExistence type="predicted"/>
<keyword evidence="2" id="KW-1185">Reference proteome</keyword>
<feature type="compositionally biased region" description="Polar residues" evidence="1">
    <location>
        <begin position="16"/>
        <end position="27"/>
    </location>
</feature>